<dbReference type="Proteomes" id="UP000263094">
    <property type="component" value="Unassembled WGS sequence"/>
</dbReference>
<dbReference type="Pfam" id="PF00440">
    <property type="entry name" value="TetR_N"/>
    <property type="match status" value="1"/>
</dbReference>
<gene>
    <name evidence="7" type="ORF">DY218_25455</name>
</gene>
<sequence>MEILREWALGAGRLPTKRKAFPNQDTERLSGSATGGAVPDTPPVQHRRRRVDAQRNLDALLDAARTVFDTSGVDAPAKEIADLAGVGVGTLYRHFPLRSDLIKAVVQDAIDRIAADGPALAAEHEPGDALAQWLHRYADFLGAKRGLTPALHSGDPAYKDLATHFMDKVGPVLAALLDTAAKAGAARTDVSAHDVLYAVANLCMPVPVEHPAYQPHHMVSVFIDGLRIATSRGLTTQASNFHDRPDRA</sequence>
<keyword evidence="8" id="KW-1185">Reference proteome</keyword>
<dbReference type="PANTHER" id="PTHR30055:SF234">
    <property type="entry name" value="HTH-TYPE TRANSCRIPTIONAL REGULATOR BETI"/>
    <property type="match status" value="1"/>
</dbReference>
<keyword evidence="2 4" id="KW-0238">DNA-binding</keyword>
<protein>
    <submittedName>
        <fullName evidence="7">TetR/AcrR family transcriptional regulator</fullName>
    </submittedName>
</protein>
<feature type="domain" description="HTH tetR-type" evidence="6">
    <location>
        <begin position="54"/>
        <end position="113"/>
    </location>
</feature>
<dbReference type="PRINTS" id="PR00455">
    <property type="entry name" value="HTHTETR"/>
</dbReference>
<dbReference type="InterPro" id="IPR050109">
    <property type="entry name" value="HTH-type_TetR-like_transc_reg"/>
</dbReference>
<accession>A0A372LYW8</accession>
<evidence type="ECO:0000256" key="1">
    <source>
        <dbReference type="ARBA" id="ARBA00023015"/>
    </source>
</evidence>
<dbReference type="EMBL" id="QUAK01000155">
    <property type="protein sequence ID" value="RFU83878.1"/>
    <property type="molecule type" value="Genomic_DNA"/>
</dbReference>
<dbReference type="InterPro" id="IPR036271">
    <property type="entry name" value="Tet_transcr_reg_TetR-rel_C_sf"/>
</dbReference>
<comment type="caution">
    <text evidence="7">The sequence shown here is derived from an EMBL/GenBank/DDBJ whole genome shotgun (WGS) entry which is preliminary data.</text>
</comment>
<dbReference type="OrthoDB" id="3192968at2"/>
<dbReference type="PROSITE" id="PS50977">
    <property type="entry name" value="HTH_TETR_2"/>
    <property type="match status" value="1"/>
</dbReference>
<dbReference type="Gene3D" id="1.10.357.10">
    <property type="entry name" value="Tetracycline Repressor, domain 2"/>
    <property type="match status" value="1"/>
</dbReference>
<reference evidence="7 8" key="1">
    <citation type="submission" date="2018-08" db="EMBL/GenBank/DDBJ databases">
        <title>Isolation, diversity and antifungal activity of Actinobacteria from wheat.</title>
        <authorList>
            <person name="Han C."/>
        </authorList>
    </citation>
    <scope>NUCLEOTIDE SEQUENCE [LARGE SCALE GENOMIC DNA]</scope>
    <source>
        <strain evidence="7 8">NEAU-YY421</strain>
    </source>
</reference>
<evidence type="ECO:0000256" key="5">
    <source>
        <dbReference type="SAM" id="MobiDB-lite"/>
    </source>
</evidence>
<dbReference type="GO" id="GO:0000976">
    <property type="term" value="F:transcription cis-regulatory region binding"/>
    <property type="evidence" value="ECO:0007669"/>
    <property type="project" value="TreeGrafter"/>
</dbReference>
<feature type="region of interest" description="Disordered" evidence="5">
    <location>
        <begin position="18"/>
        <end position="48"/>
    </location>
</feature>
<dbReference type="PANTHER" id="PTHR30055">
    <property type="entry name" value="HTH-TYPE TRANSCRIPTIONAL REGULATOR RUTR"/>
    <property type="match status" value="1"/>
</dbReference>
<dbReference type="InterPro" id="IPR009057">
    <property type="entry name" value="Homeodomain-like_sf"/>
</dbReference>
<keyword evidence="1" id="KW-0805">Transcription regulation</keyword>
<keyword evidence="3" id="KW-0804">Transcription</keyword>
<proteinExistence type="predicted"/>
<dbReference type="SUPFAM" id="SSF48498">
    <property type="entry name" value="Tetracyclin repressor-like, C-terminal domain"/>
    <property type="match status" value="1"/>
</dbReference>
<evidence type="ECO:0000256" key="4">
    <source>
        <dbReference type="PROSITE-ProRule" id="PRU00335"/>
    </source>
</evidence>
<dbReference type="Pfam" id="PF21597">
    <property type="entry name" value="TetR_C_43"/>
    <property type="match status" value="1"/>
</dbReference>
<evidence type="ECO:0000313" key="7">
    <source>
        <dbReference type="EMBL" id="RFU83878.1"/>
    </source>
</evidence>
<dbReference type="GO" id="GO:0003700">
    <property type="term" value="F:DNA-binding transcription factor activity"/>
    <property type="evidence" value="ECO:0007669"/>
    <property type="project" value="TreeGrafter"/>
</dbReference>
<dbReference type="SUPFAM" id="SSF46689">
    <property type="entry name" value="Homeodomain-like"/>
    <property type="match status" value="1"/>
</dbReference>
<dbReference type="AlphaFoldDB" id="A0A372LYW8"/>
<dbReference type="InterPro" id="IPR001647">
    <property type="entry name" value="HTH_TetR"/>
</dbReference>
<name>A0A372LYW8_9ACTN</name>
<dbReference type="InterPro" id="IPR049445">
    <property type="entry name" value="TetR_SbtR-like_C"/>
</dbReference>
<evidence type="ECO:0000259" key="6">
    <source>
        <dbReference type="PROSITE" id="PS50977"/>
    </source>
</evidence>
<evidence type="ECO:0000313" key="8">
    <source>
        <dbReference type="Proteomes" id="UP000263094"/>
    </source>
</evidence>
<organism evidence="7 8">
    <name type="scientific">Streptomyces triticagri</name>
    <dbReference type="NCBI Taxonomy" id="2293568"/>
    <lineage>
        <taxon>Bacteria</taxon>
        <taxon>Bacillati</taxon>
        <taxon>Actinomycetota</taxon>
        <taxon>Actinomycetes</taxon>
        <taxon>Kitasatosporales</taxon>
        <taxon>Streptomycetaceae</taxon>
        <taxon>Streptomyces</taxon>
    </lineage>
</organism>
<evidence type="ECO:0000256" key="3">
    <source>
        <dbReference type="ARBA" id="ARBA00023163"/>
    </source>
</evidence>
<feature type="DNA-binding region" description="H-T-H motif" evidence="4">
    <location>
        <begin position="76"/>
        <end position="95"/>
    </location>
</feature>
<evidence type="ECO:0000256" key="2">
    <source>
        <dbReference type="ARBA" id="ARBA00023125"/>
    </source>
</evidence>